<evidence type="ECO:0000256" key="1">
    <source>
        <dbReference type="ARBA" id="ARBA00004141"/>
    </source>
</evidence>
<dbReference type="Gene3D" id="1.20.1250.20">
    <property type="entry name" value="MFS general substrate transporter like domains"/>
    <property type="match status" value="1"/>
</dbReference>
<comment type="subcellular location">
    <subcellularLocation>
        <location evidence="1">Membrane</location>
        <topology evidence="1">Multi-pass membrane protein</topology>
    </subcellularLocation>
</comment>
<dbReference type="AlphaFoldDB" id="A0A3M7PDM6"/>
<dbReference type="InterPro" id="IPR011701">
    <property type="entry name" value="MFS"/>
</dbReference>
<dbReference type="InterPro" id="IPR020846">
    <property type="entry name" value="MFS_dom"/>
</dbReference>
<keyword evidence="8" id="KW-1185">Reference proteome</keyword>
<evidence type="ECO:0000259" key="6">
    <source>
        <dbReference type="PROSITE" id="PS50850"/>
    </source>
</evidence>
<dbReference type="GO" id="GO:0022857">
    <property type="term" value="F:transmembrane transporter activity"/>
    <property type="evidence" value="ECO:0007669"/>
    <property type="project" value="InterPro"/>
</dbReference>
<dbReference type="Pfam" id="PF07690">
    <property type="entry name" value="MFS_1"/>
    <property type="match status" value="1"/>
</dbReference>
<reference evidence="7 8" key="1">
    <citation type="journal article" date="2018" name="Sci. Rep.">
        <title>Genomic signatures of local adaptation to the degree of environmental predictability in rotifers.</title>
        <authorList>
            <person name="Franch-Gras L."/>
            <person name="Hahn C."/>
            <person name="Garcia-Roger E.M."/>
            <person name="Carmona M.J."/>
            <person name="Serra M."/>
            <person name="Gomez A."/>
        </authorList>
    </citation>
    <scope>NUCLEOTIDE SEQUENCE [LARGE SCALE GENOMIC DNA]</scope>
    <source>
        <strain evidence="7">HYR1</strain>
    </source>
</reference>
<evidence type="ECO:0000313" key="8">
    <source>
        <dbReference type="Proteomes" id="UP000276133"/>
    </source>
</evidence>
<accession>A0A3M7PDM6</accession>
<keyword evidence="4 5" id="KW-0472">Membrane</keyword>
<feature type="transmembrane region" description="Helical" evidence="5">
    <location>
        <begin position="55"/>
        <end position="74"/>
    </location>
</feature>
<dbReference type="SUPFAM" id="SSF103473">
    <property type="entry name" value="MFS general substrate transporter"/>
    <property type="match status" value="1"/>
</dbReference>
<feature type="non-terminal residue" evidence="7">
    <location>
        <position position="1"/>
    </location>
</feature>
<dbReference type="STRING" id="10195.A0A3M7PDM6"/>
<dbReference type="EMBL" id="REGN01011540">
    <property type="protein sequence ID" value="RMZ97216.1"/>
    <property type="molecule type" value="Genomic_DNA"/>
</dbReference>
<sequence>ILFNWLANTFVYYGISYNTSDLAGDPYLNFGLSALVELVAILTSHFVLERFGRKIPYSMMMATTGICFISVLFIPKNLGLLVTGLTLVSKFAISFSYNTIYIITAECHPTVIRNSSLAICQTFSRIGTIISPNIQLLGEIFWYPLPFLIYGSISSGAVILFIIFMPETRNQKLPDTINEFVKDE</sequence>
<feature type="transmembrane region" description="Helical" evidence="5">
    <location>
        <begin position="27"/>
        <end position="48"/>
    </location>
</feature>
<protein>
    <submittedName>
        <fullName evidence="7">Organic cation transporter isoform X1</fullName>
    </submittedName>
</protein>
<evidence type="ECO:0000256" key="3">
    <source>
        <dbReference type="ARBA" id="ARBA00022989"/>
    </source>
</evidence>
<evidence type="ECO:0000256" key="4">
    <source>
        <dbReference type="ARBA" id="ARBA00023136"/>
    </source>
</evidence>
<evidence type="ECO:0000313" key="7">
    <source>
        <dbReference type="EMBL" id="RMZ97216.1"/>
    </source>
</evidence>
<dbReference type="PROSITE" id="PS50850">
    <property type="entry name" value="MFS"/>
    <property type="match status" value="1"/>
</dbReference>
<dbReference type="OrthoDB" id="3936150at2759"/>
<dbReference type="PANTHER" id="PTHR24064">
    <property type="entry name" value="SOLUTE CARRIER FAMILY 22 MEMBER"/>
    <property type="match status" value="1"/>
</dbReference>
<gene>
    <name evidence="7" type="ORF">BpHYR1_043788</name>
</gene>
<dbReference type="Proteomes" id="UP000276133">
    <property type="component" value="Unassembled WGS sequence"/>
</dbReference>
<feature type="domain" description="Major facilitator superfamily (MFS) profile" evidence="6">
    <location>
        <begin position="1"/>
        <end position="169"/>
    </location>
</feature>
<name>A0A3M7PDM6_BRAPC</name>
<keyword evidence="2 5" id="KW-0812">Transmembrane</keyword>
<organism evidence="7 8">
    <name type="scientific">Brachionus plicatilis</name>
    <name type="common">Marine rotifer</name>
    <name type="synonym">Brachionus muelleri</name>
    <dbReference type="NCBI Taxonomy" id="10195"/>
    <lineage>
        <taxon>Eukaryota</taxon>
        <taxon>Metazoa</taxon>
        <taxon>Spiralia</taxon>
        <taxon>Gnathifera</taxon>
        <taxon>Rotifera</taxon>
        <taxon>Eurotatoria</taxon>
        <taxon>Monogononta</taxon>
        <taxon>Pseudotrocha</taxon>
        <taxon>Ploima</taxon>
        <taxon>Brachionidae</taxon>
        <taxon>Brachionus</taxon>
    </lineage>
</organism>
<keyword evidence="3 5" id="KW-1133">Transmembrane helix</keyword>
<feature type="transmembrane region" description="Helical" evidence="5">
    <location>
        <begin position="140"/>
        <end position="164"/>
    </location>
</feature>
<evidence type="ECO:0000256" key="5">
    <source>
        <dbReference type="SAM" id="Phobius"/>
    </source>
</evidence>
<comment type="caution">
    <text evidence="7">The sequence shown here is derived from an EMBL/GenBank/DDBJ whole genome shotgun (WGS) entry which is preliminary data.</text>
</comment>
<proteinExistence type="predicted"/>
<dbReference type="InterPro" id="IPR036259">
    <property type="entry name" value="MFS_trans_sf"/>
</dbReference>
<dbReference type="GO" id="GO:0016020">
    <property type="term" value="C:membrane"/>
    <property type="evidence" value="ECO:0007669"/>
    <property type="project" value="UniProtKB-SubCell"/>
</dbReference>
<evidence type="ECO:0000256" key="2">
    <source>
        <dbReference type="ARBA" id="ARBA00022692"/>
    </source>
</evidence>